<dbReference type="PROSITE" id="PS00211">
    <property type="entry name" value="ABC_TRANSPORTER_1"/>
    <property type="match status" value="1"/>
</dbReference>
<evidence type="ECO:0000313" key="5">
    <source>
        <dbReference type="EMBL" id="MBD7909459.1"/>
    </source>
</evidence>
<evidence type="ECO:0000256" key="3">
    <source>
        <dbReference type="ARBA" id="ARBA00022840"/>
    </source>
</evidence>
<dbReference type="InterPro" id="IPR003439">
    <property type="entry name" value="ABC_transporter-like_ATP-bd"/>
</dbReference>
<evidence type="ECO:0000259" key="4">
    <source>
        <dbReference type="PROSITE" id="PS50893"/>
    </source>
</evidence>
<dbReference type="Pfam" id="PF00005">
    <property type="entry name" value="ABC_tran"/>
    <property type="match status" value="1"/>
</dbReference>
<keyword evidence="6" id="KW-1185">Reference proteome</keyword>
<dbReference type="SMART" id="SM00382">
    <property type="entry name" value="AAA"/>
    <property type="match status" value="1"/>
</dbReference>
<feature type="domain" description="ABC transporter" evidence="4">
    <location>
        <begin position="1"/>
        <end position="220"/>
    </location>
</feature>
<evidence type="ECO:0000256" key="1">
    <source>
        <dbReference type="ARBA" id="ARBA00022448"/>
    </source>
</evidence>
<name>A0ABR8PN04_9BACL</name>
<dbReference type="InterPro" id="IPR017871">
    <property type="entry name" value="ABC_transporter-like_CS"/>
</dbReference>
<dbReference type="Proteomes" id="UP000659496">
    <property type="component" value="Unassembled WGS sequence"/>
</dbReference>
<dbReference type="Gene3D" id="3.40.50.300">
    <property type="entry name" value="P-loop containing nucleotide triphosphate hydrolases"/>
    <property type="match status" value="1"/>
</dbReference>
<organism evidence="5 6">
    <name type="scientific">Sporosarcina gallistercoris</name>
    <dbReference type="NCBI Taxonomy" id="2762245"/>
    <lineage>
        <taxon>Bacteria</taxon>
        <taxon>Bacillati</taxon>
        <taxon>Bacillota</taxon>
        <taxon>Bacilli</taxon>
        <taxon>Bacillales</taxon>
        <taxon>Caryophanaceae</taxon>
        <taxon>Sporosarcina</taxon>
    </lineage>
</organism>
<keyword evidence="1" id="KW-0813">Transport</keyword>
<dbReference type="SUPFAM" id="SSF52540">
    <property type="entry name" value="P-loop containing nucleoside triphosphate hydrolases"/>
    <property type="match status" value="1"/>
</dbReference>
<dbReference type="EMBL" id="JACSQY010000013">
    <property type="protein sequence ID" value="MBD7909459.1"/>
    <property type="molecule type" value="Genomic_DNA"/>
</dbReference>
<sequence>MLEVLIQKRLDHFELDVSFQAHNEIIVLAGASGAGKTSILQAIAGLAVPDSGTITLNGKIFFDGKKNLLPARFRNIGYLFQDYALFPHMTVERNIHYGIHKQATETTGSIIEQLLKVLGISHLLDKYPHQISGGEKQRVALARALATQPDLLLLDEPLSALDEETRLECQEELLRLHELWKIPFIIVTHSRSEAEKLGDRVLHLKKGLLVNETRGTMKETLGN</sequence>
<dbReference type="PANTHER" id="PTHR42781:SF4">
    <property type="entry name" value="SPERMIDINE_PUTRESCINE IMPORT ATP-BINDING PROTEIN POTA"/>
    <property type="match status" value="1"/>
</dbReference>
<dbReference type="InterPro" id="IPR050093">
    <property type="entry name" value="ABC_SmlMolc_Importer"/>
</dbReference>
<dbReference type="InterPro" id="IPR003593">
    <property type="entry name" value="AAA+_ATPase"/>
</dbReference>
<dbReference type="RefSeq" id="WP_191691670.1">
    <property type="nucleotide sequence ID" value="NZ_JACSQY010000013.1"/>
</dbReference>
<dbReference type="PROSITE" id="PS50893">
    <property type="entry name" value="ABC_TRANSPORTER_2"/>
    <property type="match status" value="1"/>
</dbReference>
<protein>
    <submittedName>
        <fullName evidence="5">ATP-binding cassette domain-containing protein</fullName>
    </submittedName>
</protein>
<evidence type="ECO:0000313" key="6">
    <source>
        <dbReference type="Proteomes" id="UP000659496"/>
    </source>
</evidence>
<dbReference type="PANTHER" id="PTHR42781">
    <property type="entry name" value="SPERMIDINE/PUTRESCINE IMPORT ATP-BINDING PROTEIN POTA"/>
    <property type="match status" value="1"/>
</dbReference>
<gene>
    <name evidence="5" type="ORF">H9659_14065</name>
</gene>
<proteinExistence type="predicted"/>
<dbReference type="InterPro" id="IPR027417">
    <property type="entry name" value="P-loop_NTPase"/>
</dbReference>
<keyword evidence="2" id="KW-0547">Nucleotide-binding</keyword>
<comment type="caution">
    <text evidence="5">The sequence shown here is derived from an EMBL/GenBank/DDBJ whole genome shotgun (WGS) entry which is preliminary data.</text>
</comment>
<keyword evidence="3 5" id="KW-0067">ATP-binding</keyword>
<reference evidence="5 6" key="1">
    <citation type="submission" date="2020-08" db="EMBL/GenBank/DDBJ databases">
        <title>A Genomic Blueprint of the Chicken Gut Microbiome.</title>
        <authorList>
            <person name="Gilroy R."/>
            <person name="Ravi A."/>
            <person name="Getino M."/>
            <person name="Pursley I."/>
            <person name="Horton D.L."/>
            <person name="Alikhan N.-F."/>
            <person name="Baker D."/>
            <person name="Gharbi K."/>
            <person name="Hall N."/>
            <person name="Watson M."/>
            <person name="Adriaenssens E.M."/>
            <person name="Foster-Nyarko E."/>
            <person name="Jarju S."/>
            <person name="Secka A."/>
            <person name="Antonio M."/>
            <person name="Oren A."/>
            <person name="Chaudhuri R."/>
            <person name="La Ragione R.M."/>
            <person name="Hildebrand F."/>
            <person name="Pallen M.J."/>
        </authorList>
    </citation>
    <scope>NUCLEOTIDE SEQUENCE [LARGE SCALE GENOMIC DNA]</scope>
    <source>
        <strain evidence="5 6">Sa3CUA8</strain>
    </source>
</reference>
<evidence type="ECO:0000256" key="2">
    <source>
        <dbReference type="ARBA" id="ARBA00022741"/>
    </source>
</evidence>
<dbReference type="GO" id="GO:0005524">
    <property type="term" value="F:ATP binding"/>
    <property type="evidence" value="ECO:0007669"/>
    <property type="project" value="UniProtKB-KW"/>
</dbReference>
<accession>A0ABR8PN04</accession>